<dbReference type="SUPFAM" id="SSF54427">
    <property type="entry name" value="NTF2-like"/>
    <property type="match status" value="1"/>
</dbReference>
<dbReference type="InterPro" id="IPR032710">
    <property type="entry name" value="NTF2-like_dom_sf"/>
</dbReference>
<dbReference type="Gene3D" id="3.10.450.50">
    <property type="match status" value="1"/>
</dbReference>
<evidence type="ECO:0000256" key="1">
    <source>
        <dbReference type="ARBA" id="ARBA00022723"/>
    </source>
</evidence>
<evidence type="ECO:0000256" key="6">
    <source>
        <dbReference type="ARBA" id="ARBA00023125"/>
    </source>
</evidence>
<keyword evidence="8" id="KW-0804">Transcription</keyword>
<evidence type="ECO:0000256" key="7">
    <source>
        <dbReference type="ARBA" id="ARBA00023155"/>
    </source>
</evidence>
<dbReference type="PANTHER" id="PTHR15740:SF2">
    <property type="entry name" value="ACTIVITY-DEPENDENT NEUROPROTECTOR HOMEOBOX PROTEIN 2"/>
    <property type="match status" value="1"/>
</dbReference>
<dbReference type="CDD" id="cd00780">
    <property type="entry name" value="NTF2"/>
    <property type="match status" value="1"/>
</dbReference>
<keyword evidence="5" id="KW-0805">Transcription regulation</keyword>
<protein>
    <recommendedName>
        <fullName evidence="11">NTF2 domain-containing protein</fullName>
    </recommendedName>
</protein>
<keyword evidence="13" id="KW-1185">Reference proteome</keyword>
<evidence type="ECO:0000256" key="9">
    <source>
        <dbReference type="ARBA" id="ARBA00023242"/>
    </source>
</evidence>
<keyword evidence="1" id="KW-0479">Metal-binding</keyword>
<dbReference type="Proteomes" id="UP001558613">
    <property type="component" value="Unassembled WGS sequence"/>
</dbReference>
<dbReference type="EMBL" id="JAYMGO010000019">
    <property type="protein sequence ID" value="KAL1255391.1"/>
    <property type="molecule type" value="Genomic_DNA"/>
</dbReference>
<keyword evidence="7" id="KW-0371">Homeobox</keyword>
<comment type="caution">
    <text evidence="12">The sequence shown here is derived from an EMBL/GenBank/DDBJ whole genome shotgun (WGS) entry which is preliminary data.</text>
</comment>
<keyword evidence="6" id="KW-0238">DNA-binding</keyword>
<dbReference type="PANTHER" id="PTHR15740">
    <property type="entry name" value="NEUROPROTECTIVE PEPTIDE-CONTAINING PROTEIN"/>
    <property type="match status" value="1"/>
</dbReference>
<dbReference type="InterPro" id="IPR045762">
    <property type="entry name" value="ADNP_Znf"/>
</dbReference>
<feature type="compositionally biased region" description="Polar residues" evidence="10">
    <location>
        <begin position="596"/>
        <end position="612"/>
    </location>
</feature>
<keyword evidence="3" id="KW-0863">Zinc-finger</keyword>
<evidence type="ECO:0000256" key="10">
    <source>
        <dbReference type="SAM" id="MobiDB-lite"/>
    </source>
</evidence>
<proteinExistence type="predicted"/>
<evidence type="ECO:0000256" key="3">
    <source>
        <dbReference type="ARBA" id="ARBA00022771"/>
    </source>
</evidence>
<evidence type="ECO:0000256" key="2">
    <source>
        <dbReference type="ARBA" id="ARBA00022737"/>
    </source>
</evidence>
<evidence type="ECO:0000259" key="11">
    <source>
        <dbReference type="PROSITE" id="PS50177"/>
    </source>
</evidence>
<accession>A0ABR3LTH3</accession>
<dbReference type="InterPro" id="IPR013087">
    <property type="entry name" value="Znf_C2H2_type"/>
</dbReference>
<evidence type="ECO:0000256" key="5">
    <source>
        <dbReference type="ARBA" id="ARBA00023015"/>
    </source>
</evidence>
<dbReference type="SMART" id="SM00355">
    <property type="entry name" value="ZnF_C2H2"/>
    <property type="match status" value="6"/>
</dbReference>
<dbReference type="Pfam" id="PF02136">
    <property type="entry name" value="NTF2"/>
    <property type="match status" value="1"/>
</dbReference>
<sequence>MAEKPMWEQIGSGFVQHYYQQFDTDRVKLADLYTDASCLTWEGEGFQGKAAIMTKLSSLPFQTIQHIITAQDHHPTPDSCVMSMVMGQLKADQDQVMGFQQVFLLKNVDNKWVCTNDMFRLALHNFGAYRCGAEKRCRTMYQFPVRGLEKIRRTRRKVKNILGEFGLEECLNLGQELQEFYPGDNVFDATDWPSLSDGFDGRWRKKWEYRTRGLCCTLCEFSTRSWHTYKTHVQRYHDEEERLCKLSACSSCPFIAHPRVVSRHLKLFHIEDTKLETPTVTAPQLPPRAVNGTVFQCRRCHIQDTLLYSVKKHVLLYHYTSTLNKYAGQRSERELMALGDRSQKFYCKKCYVSAETSEHLLYHLLTSEKHKELDIHIRALIFEADSKKQYPALAPKTQSTPPVLMMKDQPAVTSTLAAGGMKGPENGGSAVIAAPGSSQPFLPSQASALVQLASAEAKGLLRPGVPLSFQNPQITRPAVPPPPSGVPPSQVSVRVGLPSQSQLQPVSRQIVLPPGVRLNVPAVRPPAPQSLAANPRMPVNQPASGGTMITSQSLLSHLVPTGNKVDGLPTYTLAPLQVLSVQGNNSQGGSKPPLPASQNNLPVQQNKPNSSLAAPKQTKKWITCPICNELFPSDIYESHPEVHKEAAKLPKVGLAARAPFLKKMPDKTVKCLTCKILISEKGVFEHLLHGMNCLFCSGLFYSIKQLVDHIQNEHNVNRKSNCDFMRREYRLYTDDSGNLLFPYFDIRTTAPKLIMGEKELNLALVTSSLDLIFVKMLPNNPLGIGKVSTPCNMPTPKPDSTECPFCSEKLLNKECYQMHLKEKHFIVPTLHAILKTPSYRCLYCGGVYTGKTTTKAIIVHLAKCRSVPKSLKDSDKLNLALAVTPRANRAVVSYPAHPKQITGPTPTSVQASVPATQPPESAAEMQSKLRLEIAFKEAMEANRREREERLARKRKLERDRLAGLTLPSPEIVIDPSVQLALDPTGMELSSFEDRREFINKYFNTQPYPLKKEILALSSRLMLNKTDIACQIGSKRTRCMKNIQKTKAVVLLGFNMAELMKLKHNLYIPEIEPEKMSTAADVEMEDLQE</sequence>
<dbReference type="InterPro" id="IPR038861">
    <property type="entry name" value="ADNP/ADNP2"/>
</dbReference>
<dbReference type="InterPro" id="IPR002075">
    <property type="entry name" value="NTF2_dom"/>
</dbReference>
<keyword evidence="4" id="KW-0862">Zinc</keyword>
<feature type="region of interest" description="Disordered" evidence="10">
    <location>
        <begin position="897"/>
        <end position="922"/>
    </location>
</feature>
<name>A0ABR3LTH3_9TELE</name>
<dbReference type="PROSITE" id="PS50177">
    <property type="entry name" value="NTF2_DOMAIN"/>
    <property type="match status" value="1"/>
</dbReference>
<keyword evidence="2" id="KW-0677">Repeat</keyword>
<evidence type="ECO:0000313" key="13">
    <source>
        <dbReference type="Proteomes" id="UP001558613"/>
    </source>
</evidence>
<reference evidence="12 13" key="1">
    <citation type="submission" date="2023-09" db="EMBL/GenBank/DDBJ databases">
        <authorList>
            <person name="Wang M."/>
        </authorList>
    </citation>
    <scope>NUCLEOTIDE SEQUENCE [LARGE SCALE GENOMIC DNA]</scope>
    <source>
        <strain evidence="12">GT-2023</strain>
        <tissue evidence="12">Liver</tissue>
    </source>
</reference>
<dbReference type="InterPro" id="IPR018222">
    <property type="entry name" value="Nuclear_transport_factor_2_euk"/>
</dbReference>
<feature type="region of interest" description="Disordered" evidence="10">
    <location>
        <begin position="582"/>
        <end position="614"/>
    </location>
</feature>
<organism evidence="12 13">
    <name type="scientific">Cirrhinus molitorella</name>
    <name type="common">mud carp</name>
    <dbReference type="NCBI Taxonomy" id="172907"/>
    <lineage>
        <taxon>Eukaryota</taxon>
        <taxon>Metazoa</taxon>
        <taxon>Chordata</taxon>
        <taxon>Craniata</taxon>
        <taxon>Vertebrata</taxon>
        <taxon>Euteleostomi</taxon>
        <taxon>Actinopterygii</taxon>
        <taxon>Neopterygii</taxon>
        <taxon>Teleostei</taxon>
        <taxon>Ostariophysi</taxon>
        <taxon>Cypriniformes</taxon>
        <taxon>Cyprinidae</taxon>
        <taxon>Labeoninae</taxon>
        <taxon>Labeonini</taxon>
        <taxon>Cirrhinus</taxon>
    </lineage>
</organism>
<keyword evidence="9" id="KW-0539">Nucleus</keyword>
<evidence type="ECO:0000256" key="8">
    <source>
        <dbReference type="ARBA" id="ARBA00023163"/>
    </source>
</evidence>
<evidence type="ECO:0000256" key="4">
    <source>
        <dbReference type="ARBA" id="ARBA00022833"/>
    </source>
</evidence>
<gene>
    <name evidence="12" type="ORF">QQF64_013452</name>
</gene>
<dbReference type="PROSITE" id="PS00028">
    <property type="entry name" value="ZINC_FINGER_C2H2_1"/>
    <property type="match status" value="1"/>
</dbReference>
<feature type="compositionally biased region" description="Polar residues" evidence="10">
    <location>
        <begin position="902"/>
        <end position="919"/>
    </location>
</feature>
<dbReference type="Pfam" id="PF19627">
    <property type="entry name" value="ADNP_N"/>
    <property type="match status" value="1"/>
</dbReference>
<feature type="domain" description="NTF2" evidence="11">
    <location>
        <begin position="10"/>
        <end position="121"/>
    </location>
</feature>
<evidence type="ECO:0000313" key="12">
    <source>
        <dbReference type="EMBL" id="KAL1255391.1"/>
    </source>
</evidence>